<reference evidence="2 3" key="1">
    <citation type="submission" date="2024-01" db="EMBL/GenBank/DDBJ databases">
        <title>A telomere-to-telomere, gap-free genome of sweet tea (Lithocarpus litseifolius).</title>
        <authorList>
            <person name="Zhou J."/>
        </authorList>
    </citation>
    <scope>NUCLEOTIDE SEQUENCE [LARGE SCALE GENOMIC DNA]</scope>
    <source>
        <strain evidence="2">Zhou-2022a</strain>
        <tissue evidence="2">Leaf</tissue>
    </source>
</reference>
<dbReference type="InterPro" id="IPR036397">
    <property type="entry name" value="RNaseH_sf"/>
</dbReference>
<proteinExistence type="predicted"/>
<dbReference type="PANTHER" id="PTHR47723:SF19">
    <property type="entry name" value="POLYNUCLEOTIDYL TRANSFERASE, RIBONUCLEASE H-LIKE SUPERFAMILY PROTEIN"/>
    <property type="match status" value="1"/>
</dbReference>
<gene>
    <name evidence="2" type="ORF">SO802_000150</name>
</gene>
<dbReference type="GO" id="GO:0004523">
    <property type="term" value="F:RNA-DNA hybrid ribonuclease activity"/>
    <property type="evidence" value="ECO:0007669"/>
    <property type="project" value="InterPro"/>
</dbReference>
<accession>A0AAW2DVZ0</accession>
<feature type="domain" description="RNase H type-1" evidence="1">
    <location>
        <begin position="42"/>
        <end position="134"/>
    </location>
</feature>
<dbReference type="InterPro" id="IPR044730">
    <property type="entry name" value="RNase_H-like_dom_plant"/>
</dbReference>
<evidence type="ECO:0000259" key="1">
    <source>
        <dbReference type="Pfam" id="PF13456"/>
    </source>
</evidence>
<dbReference type="Proteomes" id="UP001459277">
    <property type="component" value="Unassembled WGS sequence"/>
</dbReference>
<evidence type="ECO:0000313" key="2">
    <source>
        <dbReference type="EMBL" id="KAL0013081.1"/>
    </source>
</evidence>
<dbReference type="GO" id="GO:0003676">
    <property type="term" value="F:nucleic acid binding"/>
    <property type="evidence" value="ECO:0007669"/>
    <property type="project" value="InterPro"/>
</dbReference>
<organism evidence="2 3">
    <name type="scientific">Lithocarpus litseifolius</name>
    <dbReference type="NCBI Taxonomy" id="425828"/>
    <lineage>
        <taxon>Eukaryota</taxon>
        <taxon>Viridiplantae</taxon>
        <taxon>Streptophyta</taxon>
        <taxon>Embryophyta</taxon>
        <taxon>Tracheophyta</taxon>
        <taxon>Spermatophyta</taxon>
        <taxon>Magnoliopsida</taxon>
        <taxon>eudicotyledons</taxon>
        <taxon>Gunneridae</taxon>
        <taxon>Pentapetalae</taxon>
        <taxon>rosids</taxon>
        <taxon>fabids</taxon>
        <taxon>Fagales</taxon>
        <taxon>Fagaceae</taxon>
        <taxon>Lithocarpus</taxon>
    </lineage>
</organism>
<dbReference type="SUPFAM" id="SSF53098">
    <property type="entry name" value="Ribonuclease H-like"/>
    <property type="match status" value="1"/>
</dbReference>
<dbReference type="InterPro" id="IPR002156">
    <property type="entry name" value="RNaseH_domain"/>
</dbReference>
<protein>
    <recommendedName>
        <fullName evidence="1">RNase H type-1 domain-containing protein</fullName>
    </recommendedName>
</protein>
<name>A0AAW2DVZ0_9ROSI</name>
<dbReference type="AlphaFoldDB" id="A0AAW2DVZ0"/>
<sequence>MGVLKHCLQSMELLNKTKWNLMEEVVKRIRWEKPEVGWFRLNSDGSSLGNPGQAGSGGLIRNGEGGWLCGYARKIGITMSFAAELWGLRDGILQCINLHLLAIKIEIDAKSIVDLLNNPRATESIVSTLADDCSPTCAMMFEVLK</sequence>
<evidence type="ECO:0000313" key="3">
    <source>
        <dbReference type="Proteomes" id="UP001459277"/>
    </source>
</evidence>
<dbReference type="Gene3D" id="3.30.420.10">
    <property type="entry name" value="Ribonuclease H-like superfamily/Ribonuclease H"/>
    <property type="match status" value="1"/>
</dbReference>
<dbReference type="InterPro" id="IPR053151">
    <property type="entry name" value="RNase_H-like"/>
</dbReference>
<dbReference type="CDD" id="cd06222">
    <property type="entry name" value="RNase_H_like"/>
    <property type="match status" value="1"/>
</dbReference>
<dbReference type="PANTHER" id="PTHR47723">
    <property type="entry name" value="OS05G0353850 PROTEIN"/>
    <property type="match status" value="1"/>
</dbReference>
<dbReference type="EMBL" id="JAZDWU010000001">
    <property type="protein sequence ID" value="KAL0013081.1"/>
    <property type="molecule type" value="Genomic_DNA"/>
</dbReference>
<keyword evidence="3" id="KW-1185">Reference proteome</keyword>
<dbReference type="InterPro" id="IPR012337">
    <property type="entry name" value="RNaseH-like_sf"/>
</dbReference>
<dbReference type="Pfam" id="PF13456">
    <property type="entry name" value="RVT_3"/>
    <property type="match status" value="1"/>
</dbReference>
<comment type="caution">
    <text evidence="2">The sequence shown here is derived from an EMBL/GenBank/DDBJ whole genome shotgun (WGS) entry which is preliminary data.</text>
</comment>